<accession>A0ABP4B4V0</accession>
<evidence type="ECO:0000256" key="4">
    <source>
        <dbReference type="SAM" id="MobiDB-lite"/>
    </source>
</evidence>
<dbReference type="InterPro" id="IPR045229">
    <property type="entry name" value="TPP_enz"/>
</dbReference>
<dbReference type="InterPro" id="IPR029035">
    <property type="entry name" value="DHS-like_NAD/FAD-binding_dom"/>
</dbReference>
<evidence type="ECO:0000313" key="8">
    <source>
        <dbReference type="EMBL" id="GAA0944266.1"/>
    </source>
</evidence>
<name>A0ABP4B4V0_9ACTN</name>
<dbReference type="Proteomes" id="UP001501578">
    <property type="component" value="Unassembled WGS sequence"/>
</dbReference>
<evidence type="ECO:0000256" key="3">
    <source>
        <dbReference type="RuleBase" id="RU362132"/>
    </source>
</evidence>
<dbReference type="InterPro" id="IPR029061">
    <property type="entry name" value="THDP-binding"/>
</dbReference>
<dbReference type="EMBL" id="BAAAHQ010000036">
    <property type="protein sequence ID" value="GAA0944266.1"/>
    <property type="molecule type" value="Genomic_DNA"/>
</dbReference>
<sequence length="528" mass="54616">MTTVREVVHDWMRRRGLTTVFGNPGSTELTLLKQFPSDFRYVLGLQEAVVVGMADGYAAVTGRPALVNLHTAPGVGNAMGAILSAAANRSPLIVTAGQQVRAMQTMEALLTNVAATTLPQPAVKWSFEPPRPQDVPAALERAYHVAMAPPRGPVFVSLPMDDLDAPAEGPQPIRAVASAPAPDPAALAEVAARIGQARSPVLVVGGDVDASGGWMAAVELAERCGLPVWEAPLEGRVAFPQTHPHYRGALLPGIALVSQQLAGHDLVIVAGAPVFRYYPYVPGAFLPDGADLVHLTADPAEAARAPVGDAVVGDVRLALEGLAELTKSREQPPPGRWPAPGPVPPEGDGPMSPVTALAAIAAGAPADAVWVNESPSNRPSFHDRIRLDQPGSFLFTTGGGLGYGLPAAVGAQLGKPSRPVIAVIGDGSLQYAVPALWSAAAYRIPLTVVVLSNGGYAILKWFSRFEDAPGVPGLDIAGIDAVSLAKGYGLAATRADTAAALTLAVSLSTTSDLPMLIEVPVSTELPSL</sequence>
<evidence type="ECO:0000259" key="7">
    <source>
        <dbReference type="Pfam" id="PF02776"/>
    </source>
</evidence>
<organism evidence="8 9">
    <name type="scientific">Nonomuraea longicatena</name>
    <dbReference type="NCBI Taxonomy" id="83682"/>
    <lineage>
        <taxon>Bacteria</taxon>
        <taxon>Bacillati</taxon>
        <taxon>Actinomycetota</taxon>
        <taxon>Actinomycetes</taxon>
        <taxon>Streptosporangiales</taxon>
        <taxon>Streptosporangiaceae</taxon>
        <taxon>Nonomuraea</taxon>
    </lineage>
</organism>
<dbReference type="CDD" id="cd07035">
    <property type="entry name" value="TPP_PYR_POX_like"/>
    <property type="match status" value="1"/>
</dbReference>
<evidence type="ECO:0000256" key="1">
    <source>
        <dbReference type="ARBA" id="ARBA00007812"/>
    </source>
</evidence>
<keyword evidence="9" id="KW-1185">Reference proteome</keyword>
<feature type="region of interest" description="Disordered" evidence="4">
    <location>
        <begin position="325"/>
        <end position="349"/>
    </location>
</feature>
<dbReference type="InterPro" id="IPR000399">
    <property type="entry name" value="TPP-bd_CS"/>
</dbReference>
<dbReference type="Pfam" id="PF02776">
    <property type="entry name" value="TPP_enzyme_N"/>
    <property type="match status" value="1"/>
</dbReference>
<dbReference type="NCBIfam" id="NF005485">
    <property type="entry name" value="PRK07092.1"/>
    <property type="match status" value="1"/>
</dbReference>
<dbReference type="RefSeq" id="WP_343953301.1">
    <property type="nucleotide sequence ID" value="NZ_BAAAHQ010000036.1"/>
</dbReference>
<dbReference type="Gene3D" id="3.40.50.970">
    <property type="match status" value="2"/>
</dbReference>
<evidence type="ECO:0000313" key="9">
    <source>
        <dbReference type="Proteomes" id="UP001501578"/>
    </source>
</evidence>
<dbReference type="InterPro" id="IPR012000">
    <property type="entry name" value="Thiamin_PyroP_enz_cen_dom"/>
</dbReference>
<evidence type="ECO:0000259" key="5">
    <source>
        <dbReference type="Pfam" id="PF00205"/>
    </source>
</evidence>
<dbReference type="SUPFAM" id="SSF52518">
    <property type="entry name" value="Thiamin diphosphate-binding fold (THDP-binding)"/>
    <property type="match status" value="2"/>
</dbReference>
<dbReference type="PROSITE" id="PS00187">
    <property type="entry name" value="TPP_ENZYMES"/>
    <property type="match status" value="1"/>
</dbReference>
<evidence type="ECO:0000259" key="6">
    <source>
        <dbReference type="Pfam" id="PF02775"/>
    </source>
</evidence>
<comment type="similarity">
    <text evidence="1 3">Belongs to the TPP enzyme family.</text>
</comment>
<gene>
    <name evidence="8" type="primary">mdlC</name>
    <name evidence="8" type="ORF">GCM10009560_58240</name>
</gene>
<dbReference type="SUPFAM" id="SSF52467">
    <property type="entry name" value="DHS-like NAD/FAD-binding domain"/>
    <property type="match status" value="1"/>
</dbReference>
<dbReference type="PANTHER" id="PTHR18968:SF133">
    <property type="entry name" value="BENZOYLFORMATE DECARBOXYLASE"/>
    <property type="match status" value="1"/>
</dbReference>
<dbReference type="Pfam" id="PF02775">
    <property type="entry name" value="TPP_enzyme_C"/>
    <property type="match status" value="1"/>
</dbReference>
<reference evidence="9" key="1">
    <citation type="journal article" date="2019" name="Int. J. Syst. Evol. Microbiol.">
        <title>The Global Catalogue of Microorganisms (GCM) 10K type strain sequencing project: providing services to taxonomists for standard genome sequencing and annotation.</title>
        <authorList>
            <consortium name="The Broad Institute Genomics Platform"/>
            <consortium name="The Broad Institute Genome Sequencing Center for Infectious Disease"/>
            <person name="Wu L."/>
            <person name="Ma J."/>
        </authorList>
    </citation>
    <scope>NUCLEOTIDE SEQUENCE [LARGE SCALE GENOMIC DNA]</scope>
    <source>
        <strain evidence="9">JCM 11136</strain>
    </source>
</reference>
<feature type="domain" description="Thiamine pyrophosphate enzyme N-terminal TPP-binding" evidence="7">
    <location>
        <begin position="3"/>
        <end position="107"/>
    </location>
</feature>
<dbReference type="InterPro" id="IPR011766">
    <property type="entry name" value="TPP_enzyme_TPP-bd"/>
</dbReference>
<comment type="caution">
    <text evidence="8">The sequence shown here is derived from an EMBL/GenBank/DDBJ whole genome shotgun (WGS) entry which is preliminary data.</text>
</comment>
<dbReference type="PANTHER" id="PTHR18968">
    <property type="entry name" value="THIAMINE PYROPHOSPHATE ENZYMES"/>
    <property type="match status" value="1"/>
</dbReference>
<dbReference type="CDD" id="cd02002">
    <property type="entry name" value="TPP_BFDC"/>
    <property type="match status" value="1"/>
</dbReference>
<proteinExistence type="inferred from homology"/>
<dbReference type="Gene3D" id="3.40.50.1220">
    <property type="entry name" value="TPP-binding domain"/>
    <property type="match status" value="1"/>
</dbReference>
<feature type="compositionally biased region" description="Pro residues" evidence="4">
    <location>
        <begin position="331"/>
        <end position="347"/>
    </location>
</feature>
<dbReference type="InterPro" id="IPR012001">
    <property type="entry name" value="Thiamin_PyroP_enz_TPP-bd_dom"/>
</dbReference>
<protein>
    <submittedName>
        <fullName evidence="8">Benzoylformate decarboxylase</fullName>
    </submittedName>
</protein>
<feature type="domain" description="Thiamine pyrophosphate enzyme central" evidence="5">
    <location>
        <begin position="187"/>
        <end position="322"/>
    </location>
</feature>
<keyword evidence="2 3" id="KW-0786">Thiamine pyrophosphate</keyword>
<dbReference type="Pfam" id="PF00205">
    <property type="entry name" value="TPP_enzyme_M"/>
    <property type="match status" value="1"/>
</dbReference>
<evidence type="ECO:0000256" key="2">
    <source>
        <dbReference type="ARBA" id="ARBA00023052"/>
    </source>
</evidence>
<feature type="domain" description="Thiamine pyrophosphate enzyme TPP-binding" evidence="6">
    <location>
        <begin position="385"/>
        <end position="519"/>
    </location>
</feature>